<keyword evidence="2" id="KW-1185">Reference proteome</keyword>
<name>A0ABQ3SGD0_9ACTN</name>
<gene>
    <name evidence="1" type="ORF">Snoj_11010</name>
</gene>
<accession>A0ABQ3SGD0</accession>
<sequence>MGLILCPDDGDNSSPDATWSCVRFHAFRKRLARAEGFALDEMWGFGGGRPWSEVSTSLEPLLDHPDVCGDNLSAADCAAMLPRLEAIAGEWLEEPAEPLLQQLIEDARRLTVVLRFCVDEDVELLFA</sequence>
<evidence type="ECO:0000313" key="1">
    <source>
        <dbReference type="EMBL" id="GHI67183.1"/>
    </source>
</evidence>
<evidence type="ECO:0008006" key="3">
    <source>
        <dbReference type="Google" id="ProtNLM"/>
    </source>
</evidence>
<dbReference type="Proteomes" id="UP000613974">
    <property type="component" value="Unassembled WGS sequence"/>
</dbReference>
<protein>
    <recommendedName>
        <fullName evidence="3">Barstar (barnase inhibitor) domain-containing protein</fullName>
    </recommendedName>
</protein>
<comment type="caution">
    <text evidence="1">The sequence shown here is derived from an EMBL/GenBank/DDBJ whole genome shotgun (WGS) entry which is preliminary data.</text>
</comment>
<dbReference type="EMBL" id="BNEC01000003">
    <property type="protein sequence ID" value="GHI67183.1"/>
    <property type="molecule type" value="Genomic_DNA"/>
</dbReference>
<evidence type="ECO:0000313" key="2">
    <source>
        <dbReference type="Proteomes" id="UP000613974"/>
    </source>
</evidence>
<proteinExistence type="predicted"/>
<reference evidence="2" key="1">
    <citation type="submission" date="2023-07" db="EMBL/GenBank/DDBJ databases">
        <title>Whole genome shotgun sequence of Streptomyces nojiriensis NBRC 13794.</title>
        <authorList>
            <person name="Komaki H."/>
            <person name="Tamura T."/>
        </authorList>
    </citation>
    <scope>NUCLEOTIDE SEQUENCE [LARGE SCALE GENOMIC DNA]</scope>
    <source>
        <strain evidence="2">NBRC 13794</strain>
    </source>
</reference>
<organism evidence="1 2">
    <name type="scientific">Streptomyces nojiriensis</name>
    <dbReference type="NCBI Taxonomy" id="66374"/>
    <lineage>
        <taxon>Bacteria</taxon>
        <taxon>Bacillati</taxon>
        <taxon>Actinomycetota</taxon>
        <taxon>Actinomycetes</taxon>
        <taxon>Kitasatosporales</taxon>
        <taxon>Streptomycetaceae</taxon>
        <taxon>Streptomyces</taxon>
    </lineage>
</organism>